<dbReference type="InterPro" id="IPR001202">
    <property type="entry name" value="WW_dom"/>
</dbReference>
<feature type="region of interest" description="Disordered" evidence="9">
    <location>
        <begin position="353"/>
        <end position="386"/>
    </location>
</feature>
<evidence type="ECO:0000256" key="3">
    <source>
        <dbReference type="ARBA" id="ARBA00022554"/>
    </source>
</evidence>
<dbReference type="GO" id="GO:0005774">
    <property type="term" value="C:vacuolar membrane"/>
    <property type="evidence" value="ECO:0007669"/>
    <property type="project" value="UniProtKB-SubCell"/>
</dbReference>
<dbReference type="PANTHER" id="PTHR47249">
    <property type="entry name" value="VACUOLAR PROTEIN 8"/>
    <property type="match status" value="1"/>
</dbReference>
<evidence type="ECO:0000256" key="4">
    <source>
        <dbReference type="ARBA" id="ARBA00022737"/>
    </source>
</evidence>
<dbReference type="InterPro" id="IPR045156">
    <property type="entry name" value="Vac8"/>
</dbReference>
<evidence type="ECO:0000256" key="9">
    <source>
        <dbReference type="SAM" id="MobiDB-lite"/>
    </source>
</evidence>
<evidence type="ECO:0000256" key="1">
    <source>
        <dbReference type="ARBA" id="ARBA00004592"/>
    </source>
</evidence>
<organism evidence="10">
    <name type="scientific">Aphanomyces astaci</name>
    <name type="common">Crayfish plague agent</name>
    <dbReference type="NCBI Taxonomy" id="112090"/>
    <lineage>
        <taxon>Eukaryota</taxon>
        <taxon>Sar</taxon>
        <taxon>Stramenopiles</taxon>
        <taxon>Oomycota</taxon>
        <taxon>Saprolegniomycetes</taxon>
        <taxon>Saprolegniales</taxon>
        <taxon>Verrucalvaceae</taxon>
        <taxon>Aphanomyces</taxon>
    </lineage>
</organism>
<evidence type="ECO:0000256" key="7">
    <source>
        <dbReference type="ARBA" id="ARBA00026209"/>
    </source>
</evidence>
<dbReference type="Gene3D" id="1.25.10.10">
    <property type="entry name" value="Leucine-rich Repeat Variant"/>
    <property type="match status" value="2"/>
</dbReference>
<dbReference type="OrthoDB" id="167232at2759"/>
<keyword evidence="5" id="KW-0472">Membrane</keyword>
<reference evidence="10" key="1">
    <citation type="submission" date="2013-12" db="EMBL/GenBank/DDBJ databases">
        <title>The Genome Sequence of Aphanomyces astaci APO3.</title>
        <authorList>
            <consortium name="The Broad Institute Genomics Platform"/>
            <person name="Russ C."/>
            <person name="Tyler B."/>
            <person name="van West P."/>
            <person name="Dieguez-Uribeondo J."/>
            <person name="Young S.K."/>
            <person name="Zeng Q."/>
            <person name="Gargeya S."/>
            <person name="Fitzgerald M."/>
            <person name="Abouelleil A."/>
            <person name="Alvarado L."/>
            <person name="Chapman S.B."/>
            <person name="Gainer-Dewar J."/>
            <person name="Goldberg J."/>
            <person name="Griggs A."/>
            <person name="Gujja S."/>
            <person name="Hansen M."/>
            <person name="Howarth C."/>
            <person name="Imamovic A."/>
            <person name="Ireland A."/>
            <person name="Larimer J."/>
            <person name="McCowan C."/>
            <person name="Murphy C."/>
            <person name="Pearson M."/>
            <person name="Poon T.W."/>
            <person name="Priest M."/>
            <person name="Roberts A."/>
            <person name="Saif S."/>
            <person name="Shea T."/>
            <person name="Sykes S."/>
            <person name="Wortman J."/>
            <person name="Nusbaum C."/>
            <person name="Birren B."/>
        </authorList>
    </citation>
    <scope>NUCLEOTIDE SEQUENCE [LARGE SCALE GENOMIC DNA]</scope>
    <source>
        <strain evidence="10">APO3</strain>
    </source>
</reference>
<dbReference type="PANTHER" id="PTHR47249:SF1">
    <property type="entry name" value="VACUOLAR PROTEIN 8"/>
    <property type="match status" value="1"/>
</dbReference>
<comment type="subcellular location">
    <subcellularLocation>
        <location evidence="1">Vacuole membrane</location>
        <topology evidence="1">Lipid-anchor</topology>
    </subcellularLocation>
</comment>
<feature type="compositionally biased region" description="Basic and acidic residues" evidence="9">
    <location>
        <begin position="353"/>
        <end position="363"/>
    </location>
</feature>
<dbReference type="InterPro" id="IPR016024">
    <property type="entry name" value="ARM-type_fold"/>
</dbReference>
<evidence type="ECO:0000256" key="5">
    <source>
        <dbReference type="ARBA" id="ARBA00023136"/>
    </source>
</evidence>
<dbReference type="RefSeq" id="XP_009828677.1">
    <property type="nucleotide sequence ID" value="XM_009830375.1"/>
</dbReference>
<evidence type="ECO:0000256" key="8">
    <source>
        <dbReference type="SAM" id="Coils"/>
    </source>
</evidence>
<dbReference type="SUPFAM" id="SSF48371">
    <property type="entry name" value="ARM repeat"/>
    <property type="match status" value="1"/>
</dbReference>
<feature type="coiled-coil region" evidence="8">
    <location>
        <begin position="966"/>
        <end position="993"/>
    </location>
</feature>
<gene>
    <name evidence="10" type="ORF">H257_05478</name>
</gene>
<evidence type="ECO:0000313" key="10">
    <source>
        <dbReference type="EMBL" id="ETV81940.1"/>
    </source>
</evidence>
<keyword evidence="6" id="KW-0449">Lipoprotein</keyword>
<dbReference type="SMART" id="SM00185">
    <property type="entry name" value="ARM"/>
    <property type="match status" value="3"/>
</dbReference>
<dbReference type="GeneID" id="20807474"/>
<dbReference type="InterPro" id="IPR011989">
    <property type="entry name" value="ARM-like"/>
</dbReference>
<dbReference type="CDD" id="cd00201">
    <property type="entry name" value="WW"/>
    <property type="match status" value="1"/>
</dbReference>
<dbReference type="InterPro" id="IPR000225">
    <property type="entry name" value="Armadillo"/>
</dbReference>
<accession>W4GQC2</accession>
<dbReference type="GO" id="GO:0043495">
    <property type="term" value="F:protein-membrane adaptor activity"/>
    <property type="evidence" value="ECO:0007669"/>
    <property type="project" value="InterPro"/>
</dbReference>
<protein>
    <recommendedName>
        <fullName evidence="7">Vacuolar protein 8</fullName>
    </recommendedName>
</protein>
<dbReference type="EMBL" id="KI913123">
    <property type="protein sequence ID" value="ETV81940.1"/>
    <property type="molecule type" value="Genomic_DNA"/>
</dbReference>
<name>W4GQC2_APHAT</name>
<proteinExistence type="inferred from homology"/>
<comment type="similarity">
    <text evidence="2">Belongs to the beta-catenin family.</text>
</comment>
<keyword evidence="8" id="KW-0175">Coiled coil</keyword>
<evidence type="ECO:0000256" key="2">
    <source>
        <dbReference type="ARBA" id="ARBA00005462"/>
    </source>
</evidence>
<dbReference type="VEuPathDB" id="FungiDB:H257_05478"/>
<keyword evidence="3" id="KW-0926">Vacuole</keyword>
<dbReference type="GO" id="GO:0071562">
    <property type="term" value="P:nucleus-vacuole junction assembly"/>
    <property type="evidence" value="ECO:0007669"/>
    <property type="project" value="InterPro"/>
</dbReference>
<evidence type="ECO:0000256" key="6">
    <source>
        <dbReference type="ARBA" id="ARBA00023288"/>
    </source>
</evidence>
<keyword evidence="4" id="KW-0677">Repeat</keyword>
<sequence>MNDDKSNKDGAATALDSMTLPTAILKDDGSDEFSPRIGGDTPLTLMGSVVESLEQLCRSFEVECDQRLSRMQVRVDSSTAAIPRMKAWVAQQHETTASLEAQLVESVAKCKSVLQKWTKEKEDRRNEKEWIADLWPDFVVVPPTILRPFMKTTASMDDKAQLGLDATMQLRLMEQGRLVQERMALASQWSAVDNYFYNAVTGESCWEPPPAMTYVAPTGWDVAKGKWKPGVQLTLDADTLSAAQSPNKVDATTNNNDSIQALNTSTINSAREISTSTDSEADAPLLDPISLRAQVESEHQVLDRLHKDVASSTLRLQTLSHQLQTSIRRHLDSEQAGVQAEYDALVEAERKKLAKEARDRHAAAMEAQAKAKKQQARSSSSPPKNKLQAAELVIDDVPEAALVIPIDPTRLRLCTPVSHEPMVQLHTTSDTMYLHMETVQRRVDALVKKEDLAWESHDAFRDLIEKDIGQAKQKLDAMLLDIQTCKHTLETSQARLECLKTQEAPPMPILQPTTTTMMTTPTTGDGNDDNDRGKLLAFEQYDRDMRAWEEAEVSRRVECEDLVETIADMQTRLNEAATVDRICDEVSFLEALEKCEAARGAGLWAKKKEYEMWRTKVMLDRVDREERLVALARDLGEFTAHLDAAARLPLQAINILEKTRLEGQRDDQVAYYTAKIDKTTSAIVANEGAKAKLMDMELRAVEFHGRRLDEEMQLHDETKGVWMRQRATCDSGQQDVLRAWLLLNYTREGRWRELVSYEQIDRTCWEEQDQWLVSQQKSRHEATVAALEEKHAVHVFELEQEIAKLDVALKLAIQSKCQSDIDKAHVMELVTVADDLVEITKAEAIQSLKQHMQVLLDQMKRQQLDHDIRIERLLAEHAVIREDLEKRLETTAADAILRMQWLKAVKCELSDHKVLNKHLLCGISALEKRRAMEINDMQARIMAQLCRIHRLEMWNLSLKKSIDANNDVLLQHQVKLEEKIAEHRAEQRILRHEVWRQRISAQLLLTNADHLLHFFVQGIEGLCGHANDDLRNAAVIPILVELCKLSTLSPSIRALATTSLGKLSWNTPKSHRHIGWQAKTIWTKWVARLSSEATDALQETKLEFDDIVACSSSSMNLTADATTHERCHSHLDRLHVLQETDYWVSSSAIPVSINEVNVLSIGDTSGALAILIELSCASSQEVPLAVREGALGSVAALAMHSRNIHLMGRVPGFLQTLLGLCEDDAPSRTMQVHALHSLTNLSFQNRVHHQLIYSMNGMLVLLRVLRTSKDVDVVDLALSAVANLTESHVDMIDQVLIEGGLAQLLTLSMASYLCDAVEDGKMDTIQGNIALCVVHILHASPETVLRLWVADSSQQDANQSTSSFAHPGSYLNLCLSLVVSGTVAVQSAAIMVLGVVAQHDIVRGQLGDAGAVELLAPLLTHSLQYDDEGNTNQMALVEQTAWTLLQLSWNRDNQTRLSQYSRTFLTICQLRLPKWTLVQQHVFQLVGNIVFYHPENRHMMLEDNQWLALLLETCGRQDVSWRVDCVRAICALSYENAFASSCDHIPVIVAVLQSTTESDLVLHGLQWLSNLLVHDGQKSRFVHCPLATETLVTLCGSENKTVRHHAQVALDLVADIRLPHKRTREWS</sequence>